<evidence type="ECO:0000313" key="2">
    <source>
        <dbReference type="EMBL" id="MFL9879242.1"/>
    </source>
</evidence>
<proteinExistence type="predicted"/>
<reference evidence="2 3" key="1">
    <citation type="journal article" date="2024" name="Chem. Sci.">
        <title>Discovery of megapolipeptins by genome mining of a Burkholderiales bacteria collection.</title>
        <authorList>
            <person name="Paulo B.S."/>
            <person name="Recchia M.J.J."/>
            <person name="Lee S."/>
            <person name="Fergusson C.H."/>
            <person name="Romanowski S.B."/>
            <person name="Hernandez A."/>
            <person name="Krull N."/>
            <person name="Liu D.Y."/>
            <person name="Cavanagh H."/>
            <person name="Bos A."/>
            <person name="Gray C.A."/>
            <person name="Murphy B.T."/>
            <person name="Linington R.G."/>
            <person name="Eustaquio A.S."/>
        </authorList>
    </citation>
    <scope>NUCLEOTIDE SEQUENCE [LARGE SCALE GENOMIC DNA]</scope>
    <source>
        <strain evidence="2 3">RL21-008-BIB-B</strain>
    </source>
</reference>
<comment type="caution">
    <text evidence="2">The sequence shown here is derived from an EMBL/GenBank/DDBJ whole genome shotgun (WGS) entry which is preliminary data.</text>
</comment>
<dbReference type="InterPro" id="IPR005534">
    <property type="entry name" value="Curli_assmbl/transp-comp_CsgG"/>
</dbReference>
<dbReference type="EMBL" id="JAQQFR010000007">
    <property type="protein sequence ID" value="MFL9879242.1"/>
    <property type="molecule type" value="Genomic_DNA"/>
</dbReference>
<feature type="region of interest" description="Disordered" evidence="1">
    <location>
        <begin position="515"/>
        <end position="561"/>
    </location>
</feature>
<feature type="region of interest" description="Disordered" evidence="1">
    <location>
        <begin position="152"/>
        <end position="201"/>
    </location>
</feature>
<feature type="compositionally biased region" description="Low complexity" evidence="1">
    <location>
        <begin position="152"/>
        <end position="197"/>
    </location>
</feature>
<dbReference type="PROSITE" id="PS51257">
    <property type="entry name" value="PROKAR_LIPOPROTEIN"/>
    <property type="match status" value="1"/>
</dbReference>
<dbReference type="Pfam" id="PF03783">
    <property type="entry name" value="CsgG"/>
    <property type="match status" value="1"/>
</dbReference>
<name>A0ABW8Z8H2_9BURK</name>
<gene>
    <name evidence="2" type="ORF">PQR63_12660</name>
</gene>
<dbReference type="Gene3D" id="3.40.50.10610">
    <property type="entry name" value="ABC-type transport auxiliary lipoprotein component"/>
    <property type="match status" value="1"/>
</dbReference>
<evidence type="ECO:0000256" key="1">
    <source>
        <dbReference type="SAM" id="MobiDB-lite"/>
    </source>
</evidence>
<dbReference type="RefSeq" id="WP_408168241.1">
    <property type="nucleotide sequence ID" value="NZ_JAQQFR010000007.1"/>
</dbReference>
<feature type="compositionally biased region" description="Low complexity" evidence="1">
    <location>
        <begin position="515"/>
        <end position="553"/>
    </location>
</feature>
<sequence length="561" mass="59165">MQRRIAVGVIALTIALLSACDKKEEPKKVVEPAPSAAEQPKRSSPDFGGVTKVSREVEAVGSTLELAVVSALQSAVAQVNGVQVASQLQSLRQGLDVSVDGQKAASVRADAFVQRMVAGSQGTVLGYEVLSQEEVDKLDEETVAKVRASDGGYRYSASSSSDSSVKVKASGDSNASAGDARARASGSYSGSASSSESADVDIKKGASSYSSDVSHKKMHSYWKVKLRAEIAQYKAADEKGQPKIVVVLPKTMVERYPVGDSNVAADEVARAVRGRLSDILTQTKRFIVLDREFGADMQAEIDHINSGNVRAQDSARIGQQLATDLLLIPTIERFEYPKSVRKLRMSDRELVSYSGGGRITLRLVNAATGQVVMSQSFEHRLADADPSTMPRVIDGKNMAASMMDSLAGQIGGAIVTEIFPVSVVSLDGDQAVLSQGGESLQVGQRWKAVYLGEELKDPQTGNSLGRKETPVGVIHIDRVASQTSYGTVEEGGKLSDKPFKPGIIELRGQLGKASAAGKDASAQAAGASSVATPAKSKSAKPAAVEAPKAAKASEPVKDDKW</sequence>
<feature type="region of interest" description="Disordered" evidence="1">
    <location>
        <begin position="23"/>
        <end position="50"/>
    </location>
</feature>
<organism evidence="2 3">
    <name type="scientific">Herbaspirillum rhizosphaerae</name>
    <dbReference type="NCBI Taxonomy" id="346179"/>
    <lineage>
        <taxon>Bacteria</taxon>
        <taxon>Pseudomonadati</taxon>
        <taxon>Pseudomonadota</taxon>
        <taxon>Betaproteobacteria</taxon>
        <taxon>Burkholderiales</taxon>
        <taxon>Oxalobacteraceae</taxon>
        <taxon>Herbaspirillum</taxon>
    </lineage>
</organism>
<evidence type="ECO:0000313" key="3">
    <source>
        <dbReference type="Proteomes" id="UP001629214"/>
    </source>
</evidence>
<dbReference type="Proteomes" id="UP001629214">
    <property type="component" value="Unassembled WGS sequence"/>
</dbReference>
<protein>
    <submittedName>
        <fullName evidence="2">CsgG/HfaB family protein</fullName>
    </submittedName>
</protein>
<keyword evidence="3" id="KW-1185">Reference proteome</keyword>
<accession>A0ABW8Z8H2</accession>